<evidence type="ECO:0000256" key="6">
    <source>
        <dbReference type="SAM" id="Phobius"/>
    </source>
</evidence>
<dbReference type="SUPFAM" id="SSF81321">
    <property type="entry name" value="Family A G protein-coupled receptor-like"/>
    <property type="match status" value="1"/>
</dbReference>
<comment type="caution">
    <text evidence="8">The sequence shown here is derived from an EMBL/GenBank/DDBJ whole genome shotgun (WGS) entry which is preliminary data.</text>
</comment>
<keyword evidence="3 6" id="KW-1133">Transmembrane helix</keyword>
<feature type="compositionally biased region" description="Basic and acidic residues" evidence="5">
    <location>
        <begin position="513"/>
        <end position="523"/>
    </location>
</feature>
<keyword evidence="2 6" id="KW-0812">Transmembrane</keyword>
<reference evidence="8 9" key="1">
    <citation type="submission" date="2017-06" db="EMBL/GenBank/DDBJ databases">
        <title>A platform for efficient transgenesis in Macrostomum lignano, a flatworm model organism for stem cell research.</title>
        <authorList>
            <person name="Berezikov E."/>
        </authorList>
    </citation>
    <scope>NUCLEOTIDE SEQUENCE [LARGE SCALE GENOMIC DNA]</scope>
    <source>
        <strain evidence="8">DV1</strain>
        <tissue evidence="8">Whole organism</tissue>
    </source>
</reference>
<comment type="subcellular location">
    <subcellularLocation>
        <location evidence="1">Membrane</location>
    </subcellularLocation>
</comment>
<evidence type="ECO:0000256" key="3">
    <source>
        <dbReference type="ARBA" id="ARBA00022989"/>
    </source>
</evidence>
<evidence type="ECO:0000256" key="5">
    <source>
        <dbReference type="SAM" id="MobiDB-lite"/>
    </source>
</evidence>
<evidence type="ECO:0000259" key="7">
    <source>
        <dbReference type="PROSITE" id="PS50262"/>
    </source>
</evidence>
<dbReference type="PROSITE" id="PS50262">
    <property type="entry name" value="G_PROTEIN_RECEP_F1_2"/>
    <property type="match status" value="1"/>
</dbReference>
<keyword evidence="4 6" id="KW-0472">Membrane</keyword>
<feature type="transmembrane region" description="Helical" evidence="6">
    <location>
        <begin position="206"/>
        <end position="226"/>
    </location>
</feature>
<protein>
    <recommendedName>
        <fullName evidence="7">G-protein coupled receptors family 1 profile domain-containing protein</fullName>
    </recommendedName>
</protein>
<name>A0A267DDN0_9PLAT</name>
<dbReference type="Pfam" id="PF00001">
    <property type="entry name" value="7tm_1"/>
    <property type="match status" value="1"/>
</dbReference>
<organism evidence="8 9">
    <name type="scientific">Macrostomum lignano</name>
    <dbReference type="NCBI Taxonomy" id="282301"/>
    <lineage>
        <taxon>Eukaryota</taxon>
        <taxon>Metazoa</taxon>
        <taxon>Spiralia</taxon>
        <taxon>Lophotrochozoa</taxon>
        <taxon>Platyhelminthes</taxon>
        <taxon>Rhabditophora</taxon>
        <taxon>Macrostomorpha</taxon>
        <taxon>Macrostomida</taxon>
        <taxon>Macrostomidae</taxon>
        <taxon>Macrostomum</taxon>
    </lineage>
</organism>
<feature type="transmembrane region" description="Helical" evidence="6">
    <location>
        <begin position="408"/>
        <end position="434"/>
    </location>
</feature>
<feature type="non-terminal residue" evidence="8">
    <location>
        <position position="1"/>
    </location>
</feature>
<dbReference type="InterPro" id="IPR017452">
    <property type="entry name" value="GPCR_Rhodpsn_7TM"/>
</dbReference>
<dbReference type="InterPro" id="IPR000276">
    <property type="entry name" value="GPCR_Rhodpsn"/>
</dbReference>
<dbReference type="GO" id="GO:0016020">
    <property type="term" value="C:membrane"/>
    <property type="evidence" value="ECO:0007669"/>
    <property type="project" value="UniProtKB-SubCell"/>
</dbReference>
<feature type="transmembrane region" description="Helical" evidence="6">
    <location>
        <begin position="166"/>
        <end position="185"/>
    </location>
</feature>
<feature type="transmembrane region" description="Helical" evidence="6">
    <location>
        <begin position="364"/>
        <end position="388"/>
    </location>
</feature>
<feature type="region of interest" description="Disordered" evidence="5">
    <location>
        <begin position="494"/>
        <end position="523"/>
    </location>
</feature>
<sequence length="523" mass="59019">PNVSSGLNIYPVRISPLAESANADSTSTESLVLSASINCLSMNCLEADPRNSTGILDSVDGNCTITTSNASLESTDAVEWSNAELRALLCRIVYPPLLVIGVLCNLLALLTFQQKRLRRSPVSLCLSALAILDSLVLLSSTLRYWLKYQISFDWQVESIHLCRVTLFLEYFTADGSVWTLLLVTVQRYVGTHFPLRAGKYCNRSRTFLFMMGVGTLCAVKNLPLLIRAKAMPLPLAGTVCQIVYDHQLWVAFSWTDTIFRFLIPFPSLLFLNFSICRKVRAARKFRRSQQVEWRSSMHGNSSTLLNNNANTFSNNRNAIISRQSLSRVSRRATTDPLPSSTLDAQQRLSRASVRRTNLDDGRRMLMMLVVVNFVFLACQFPFCVFSLVDSFLDLMKKAVTNRDTSAYLVLSLCFQSALTLVYVSHATNFFFYCLSGRLFRHTLMRMLTPCRGQQRQGRRGLNGPGDSPIGCCNSCCCSRRSRQRILLRAIAKQQNEKQQQQQNDVAKQQSEMIEAKPWKPELE</sequence>
<dbReference type="InterPro" id="IPR052954">
    <property type="entry name" value="GPCR-Ligand_Int"/>
</dbReference>
<dbReference type="AlphaFoldDB" id="A0A267DDN0"/>
<dbReference type="STRING" id="282301.A0A267DDN0"/>
<dbReference type="GO" id="GO:0004930">
    <property type="term" value="F:G protein-coupled receptor activity"/>
    <property type="evidence" value="ECO:0007669"/>
    <property type="project" value="InterPro"/>
</dbReference>
<feature type="transmembrane region" description="Helical" evidence="6">
    <location>
        <begin position="124"/>
        <end position="146"/>
    </location>
</feature>
<accession>A0A267DDN0</accession>
<dbReference type="Gene3D" id="1.20.1070.10">
    <property type="entry name" value="Rhodopsin 7-helix transmembrane proteins"/>
    <property type="match status" value="1"/>
</dbReference>
<dbReference type="PANTHER" id="PTHR46641">
    <property type="entry name" value="FMRFAMIDE RECEPTOR-RELATED"/>
    <property type="match status" value="1"/>
</dbReference>
<evidence type="ECO:0000256" key="2">
    <source>
        <dbReference type="ARBA" id="ARBA00022692"/>
    </source>
</evidence>
<evidence type="ECO:0000256" key="1">
    <source>
        <dbReference type="ARBA" id="ARBA00004370"/>
    </source>
</evidence>
<dbReference type="CDD" id="cd14978">
    <property type="entry name" value="7tmA_FMRFamide_R-like"/>
    <property type="match status" value="1"/>
</dbReference>
<evidence type="ECO:0000256" key="4">
    <source>
        <dbReference type="ARBA" id="ARBA00023136"/>
    </source>
</evidence>
<feature type="transmembrane region" description="Helical" evidence="6">
    <location>
        <begin position="92"/>
        <end position="112"/>
    </location>
</feature>
<proteinExistence type="predicted"/>
<feature type="compositionally biased region" description="Low complexity" evidence="5">
    <location>
        <begin position="494"/>
        <end position="509"/>
    </location>
</feature>
<dbReference type="Proteomes" id="UP000215902">
    <property type="component" value="Unassembled WGS sequence"/>
</dbReference>
<evidence type="ECO:0000313" key="8">
    <source>
        <dbReference type="EMBL" id="PAA47256.1"/>
    </source>
</evidence>
<gene>
    <name evidence="8" type="ORF">BOX15_Mlig008647g1</name>
</gene>
<feature type="domain" description="G-protein coupled receptors family 1 profile" evidence="7">
    <location>
        <begin position="104"/>
        <end position="432"/>
    </location>
</feature>
<dbReference type="OrthoDB" id="9990906at2759"/>
<keyword evidence="9" id="KW-1185">Reference proteome</keyword>
<dbReference type="PRINTS" id="PR00237">
    <property type="entry name" value="GPCRRHODOPSN"/>
</dbReference>
<feature type="transmembrane region" description="Helical" evidence="6">
    <location>
        <begin position="258"/>
        <end position="276"/>
    </location>
</feature>
<dbReference type="EMBL" id="NIVC01004516">
    <property type="protein sequence ID" value="PAA47256.1"/>
    <property type="molecule type" value="Genomic_DNA"/>
</dbReference>
<evidence type="ECO:0000313" key="9">
    <source>
        <dbReference type="Proteomes" id="UP000215902"/>
    </source>
</evidence>